<name>A0A2H0LRA7_9BACT</name>
<evidence type="ECO:0000256" key="5">
    <source>
        <dbReference type="SAM" id="MobiDB-lite"/>
    </source>
</evidence>
<evidence type="ECO:0000256" key="3">
    <source>
        <dbReference type="ARBA" id="ARBA00022737"/>
    </source>
</evidence>
<evidence type="ECO:0000259" key="7">
    <source>
        <dbReference type="Pfam" id="PF12256"/>
    </source>
</evidence>
<comment type="subcellular location">
    <subcellularLocation>
        <location evidence="1">Secreted</location>
    </subcellularLocation>
</comment>
<keyword evidence="3" id="KW-0677">Repeat</keyword>
<feature type="domain" description="Teneurin-like YD-shell" evidence="8">
    <location>
        <begin position="1726"/>
        <end position="1820"/>
    </location>
</feature>
<comment type="caution">
    <text evidence="9">The sequence shown here is derived from an EMBL/GenBank/DDBJ whole genome shotgun (WGS) entry which is preliminary data.</text>
</comment>
<dbReference type="InterPro" id="IPR022045">
    <property type="entry name" value="TcdB_toxin_mid/N"/>
</dbReference>
<dbReference type="InterPro" id="IPR006530">
    <property type="entry name" value="YD"/>
</dbReference>
<evidence type="ECO:0000256" key="6">
    <source>
        <dbReference type="SAM" id="Phobius"/>
    </source>
</evidence>
<dbReference type="PANTHER" id="PTHR32305:SF17">
    <property type="entry name" value="TRNA NUCLEASE WAPA"/>
    <property type="match status" value="1"/>
</dbReference>
<gene>
    <name evidence="9" type="ORF">COV74_02960</name>
</gene>
<evidence type="ECO:0000259" key="8">
    <source>
        <dbReference type="Pfam" id="PF25023"/>
    </source>
</evidence>
<dbReference type="GO" id="GO:0005737">
    <property type="term" value="C:cytoplasm"/>
    <property type="evidence" value="ECO:0007669"/>
    <property type="project" value="InterPro"/>
</dbReference>
<keyword evidence="4" id="KW-0843">Virulence</keyword>
<protein>
    <submittedName>
        <fullName evidence="9">Uncharacterized protein</fullName>
    </submittedName>
</protein>
<evidence type="ECO:0000313" key="9">
    <source>
        <dbReference type="EMBL" id="PIQ86896.1"/>
    </source>
</evidence>
<dbReference type="InterPro" id="IPR003284">
    <property type="entry name" value="Sal_SpvB"/>
</dbReference>
<dbReference type="Pfam" id="PF03534">
    <property type="entry name" value="SpvB"/>
    <property type="match status" value="1"/>
</dbReference>
<dbReference type="Pfam" id="PF25023">
    <property type="entry name" value="TEN_YD-shell"/>
    <property type="match status" value="1"/>
</dbReference>
<keyword evidence="6" id="KW-0472">Membrane</keyword>
<dbReference type="SUPFAM" id="SSF69318">
    <property type="entry name" value="Integrin alpha N-terminal domain"/>
    <property type="match status" value="1"/>
</dbReference>
<evidence type="ECO:0000256" key="1">
    <source>
        <dbReference type="ARBA" id="ARBA00004613"/>
    </source>
</evidence>
<organism evidence="9 10">
    <name type="scientific">Candidatus Abzuiibacterium crystallinum</name>
    <dbReference type="NCBI Taxonomy" id="1974748"/>
    <lineage>
        <taxon>Bacteria</taxon>
        <taxon>Pseudomonadati</taxon>
        <taxon>Candidatus Omnitrophota</taxon>
        <taxon>Candidatus Abzuiibacterium</taxon>
    </lineage>
</organism>
<feature type="region of interest" description="Disordered" evidence="5">
    <location>
        <begin position="1946"/>
        <end position="1967"/>
    </location>
</feature>
<keyword evidence="6" id="KW-0812">Transmembrane</keyword>
<feature type="transmembrane region" description="Helical" evidence="6">
    <location>
        <begin position="1863"/>
        <end position="1880"/>
    </location>
</feature>
<evidence type="ECO:0000313" key="10">
    <source>
        <dbReference type="Proteomes" id="UP000230859"/>
    </source>
</evidence>
<dbReference type="Gene3D" id="2.180.10.10">
    <property type="entry name" value="RHS repeat-associated core"/>
    <property type="match status" value="2"/>
</dbReference>
<keyword evidence="2" id="KW-0964">Secreted</keyword>
<dbReference type="EMBL" id="PCVY01000027">
    <property type="protein sequence ID" value="PIQ86896.1"/>
    <property type="molecule type" value="Genomic_DNA"/>
</dbReference>
<dbReference type="GO" id="GO:0005576">
    <property type="term" value="C:extracellular region"/>
    <property type="evidence" value="ECO:0007669"/>
    <property type="project" value="UniProtKB-SubCell"/>
</dbReference>
<dbReference type="Proteomes" id="UP000230859">
    <property type="component" value="Unassembled WGS sequence"/>
</dbReference>
<evidence type="ECO:0000256" key="4">
    <source>
        <dbReference type="ARBA" id="ARBA00023026"/>
    </source>
</evidence>
<feature type="domain" description="Insecticide toxin TcdB middle/N-terminal" evidence="7">
    <location>
        <begin position="705"/>
        <end position="834"/>
    </location>
</feature>
<feature type="transmembrane region" description="Helical" evidence="6">
    <location>
        <begin position="1829"/>
        <end position="1851"/>
    </location>
</feature>
<dbReference type="InterPro" id="IPR028994">
    <property type="entry name" value="Integrin_alpha_N"/>
</dbReference>
<dbReference type="PANTHER" id="PTHR32305">
    <property type="match status" value="1"/>
</dbReference>
<dbReference type="InterPro" id="IPR050708">
    <property type="entry name" value="T6SS_VgrG/RHS"/>
</dbReference>
<dbReference type="NCBIfam" id="TIGR03696">
    <property type="entry name" value="Rhs_assc_core"/>
    <property type="match status" value="1"/>
</dbReference>
<dbReference type="Pfam" id="PF05593">
    <property type="entry name" value="RHS_repeat"/>
    <property type="match status" value="1"/>
</dbReference>
<dbReference type="InterPro" id="IPR031325">
    <property type="entry name" value="RHS_repeat"/>
</dbReference>
<proteinExistence type="predicted"/>
<evidence type="ECO:0000256" key="2">
    <source>
        <dbReference type="ARBA" id="ARBA00022525"/>
    </source>
</evidence>
<sequence>MTHHSPAKRFFSGLLTLTLTVTFIIQDMAGLHVMEAFAELPSGYTSYGSLGKIQNSQGPSQSFQTDLFTGRGQTGVSIFTPPGRGGLTPQVVLGYSSSGGNGWMGMGWSFEAGYIQRSIKEGVPTYNDQQDTFIFLVQGVSSELVETSTGEYYAKNESGAFLKFTYSGGYWIAYDKSGNQYTFGQTVQARATNSLGIFSWHLEKVRDLSGNTMTYTYWKDPRSLGHLYPSKIDYNGNEDVNPVFDPTHSVEFILEAEDRPDPIFSYNTGERVEIFKRLEKIEIKINGLLSRRYTLTYETSPNAEKLRLKEVEECGTDGQTCFPKKSFTYQNQELAFEADADYGPIDQAQGYPIYRYLYADNAEGVLSEMADMDGDGLLDRVWVNINTYTNHKWYVQRNTGNGFASAEEWPIDQLPIFPTYQYLSAYQGGVNAREGYYAMLIDFTGDGMVDRIYTDAKVAPSRLFMRRNLGNGSFGPQEEITGYTGFYEYTRYPRGFFNASGQARTTAELIDINGDGLLDRVVFNPATPTTWEVYPGDGASFGAMISWGPIERQLDFNKYIRASDPEGVRATLVDLNGDQLPDRIYTNFNVNQREWHIQFNNGKGFEPNFTYYVNYDVPSQNQNQYITTIVDKNIRTNLTDFNGDGLMDRVYNWNGDQGIWQLELGKGDGFASAIELSGMGGPTVPYQQVQGNELQSINHRMMNDLRDVNGDGLIDRYQYHTNSPTVAKLERAKGPYPDLLTQIDNGRGGITTIEYSPSTQFDNTDLSGLHRLPFPVQVVTKITQADGLGNSYVTKYGYKGGMYDAVDRVFQGFRETTVTEWTPSEGDGSQTIHTFHQEDERKGKTISVEVKDRFGSTFSQEVNTWIDDTSFHPEVHFVKLAQTDRTIYDENPNTSKQTRQRFIYDNYGNVSIQYDDGDIAISTDDRRTEHQYATNTGAYIVNALAVTTVYQDTEKIQEQYFYYDNHANLFDPPEKARLSKHKELPSDPDPAPITRVTSYDDFGNPLTIEDPLTNVTTNEYDNVLNLFLTKVTNHLGHTQTFTYDPLIAEITHSTDQNGQVTETQYDPLGRVTKVFSPLDPQTAPTQGIFYDDISIPNRVVTHVKTDPTINSFTLDDQPQTGYLTTYTFLDGLGREIEKRSPAEDVSQPFDRQIVSGVVTFDELGQTKEQYVSIFENFNAFYVPPSPETPHAIFTYDAVGRRTQIDYPDGTNSTVVFDDFERILKDQNGHRKRHTQDAYGSLAMVEECVNEIVSPTFFCEGGTIYTTTYQYDVLNRLSQTTDHLQNTTVATYDLLGRKRTMTDPDMGAWSYTYDENNNLKTQTDALNQTITFDYDALNRLIKKTYPDLTEITYTYDDCPPETCGGLIGENYPVGRLLKVSDASGIHLFRYDPLGRVTQDSKQVDDGKTYSFLRNYDALGRVTRLQYPDSEILDITFNGSGKTETMTLIHSATLPESILDNVDYSPSGQIIKIEYGNGVKTDYTYNTETLRLEHLFTSHVAHGTHQDLTYQFDNVGNVIGLTDEINTNTQYFQYDDLNRIKQAIGNYGPYDYIVDPIGNLTQKEGATLSYNDSNHPHAVTHYSGSTEIDYAYDVNGNMVVRGSEVLAYDYDNRLVTVSELTQAKGIYTYDAMGQRIKKVTNNKTTYYLGKDYEVEYTASGSLIRKAFFLGNTRVAEEEVFTPATTAGGPIETLAPESEASEGEINEYLGAPVPDPGPAPNHYLRWFHQDHLGSTNVVTNPQGQQVFLMEYLPFGEVKVRTGADPVTHTYTGHEEDFETDLVYANARYIDPKIGRFITPDTFVQEPSDPQTFNRYAYVRNNPIRFTDPSGHFLQFLGFIAQLVGIASIFGSAIASATGHDRAAKRFGTAAGIAGVVSLGTGALQTASTQASIQIATPTNPVDGQKISVFLEGSKVAENGAPSFLKGLGQKLTGASIIAKSFQIPQAYGGEPASNRAAGNERFESNRKSVSPYANPAPDILRHTADFSAGFGDTISFGVTEWIRGQWDDILGPGVVNKDSFSHRAGQAIGVAFDVVFAPVSYAELIGGWSSRVMVHGAHHTFGRLGKLKHIQVNYWKPGVKGSGRSFRIPLPWGE</sequence>
<keyword evidence="6" id="KW-1133">Transmembrane helix</keyword>
<accession>A0A2H0LRA7</accession>
<dbReference type="InterPro" id="IPR022385">
    <property type="entry name" value="Rhs_assc_core"/>
</dbReference>
<dbReference type="InterPro" id="IPR056823">
    <property type="entry name" value="TEN-like_YD-shell"/>
</dbReference>
<dbReference type="Pfam" id="PF12256">
    <property type="entry name" value="TcdB_toxin_midN"/>
    <property type="match status" value="1"/>
</dbReference>
<dbReference type="NCBIfam" id="TIGR01643">
    <property type="entry name" value="YD_repeat_2x"/>
    <property type="match status" value="1"/>
</dbReference>
<reference evidence="9 10" key="1">
    <citation type="submission" date="2017-09" db="EMBL/GenBank/DDBJ databases">
        <title>Depth-based differentiation of microbial function through sediment-hosted aquifers and enrichment of novel symbionts in the deep terrestrial subsurface.</title>
        <authorList>
            <person name="Probst A.J."/>
            <person name="Ladd B."/>
            <person name="Jarett J.K."/>
            <person name="Geller-Mcgrath D.E."/>
            <person name="Sieber C.M."/>
            <person name="Emerson J.B."/>
            <person name="Anantharaman K."/>
            <person name="Thomas B.C."/>
            <person name="Malmstrom R."/>
            <person name="Stieglmeier M."/>
            <person name="Klingl A."/>
            <person name="Woyke T."/>
            <person name="Ryan C.M."/>
            <person name="Banfield J.F."/>
        </authorList>
    </citation>
    <scope>NUCLEOTIDE SEQUENCE [LARGE SCALE GENOMIC DNA]</scope>
    <source>
        <strain evidence="9">CG11_big_fil_rev_8_21_14_0_20_45_26</strain>
    </source>
</reference>